<dbReference type="Gene3D" id="1.20.1250.20">
    <property type="entry name" value="MFS general substrate transporter like domains"/>
    <property type="match status" value="2"/>
</dbReference>
<evidence type="ECO:0000313" key="11">
    <source>
        <dbReference type="Proteomes" id="UP000029738"/>
    </source>
</evidence>
<keyword evidence="6 7" id="KW-0472">Membrane</keyword>
<feature type="transmembrane region" description="Helical" evidence="7">
    <location>
        <begin position="105"/>
        <end position="123"/>
    </location>
</feature>
<name>A0A0C1R141_9CYAN</name>
<reference evidence="9" key="2">
    <citation type="submission" date="2019-11" db="EMBL/GenBank/DDBJ databases">
        <title>Improved Assembly of Tolypothrix boutellei genome.</title>
        <authorList>
            <person name="Sarangi A.N."/>
            <person name="Mukherjee M."/>
            <person name="Ghosh S."/>
            <person name="Singh D."/>
            <person name="Das A."/>
            <person name="Kant S."/>
            <person name="Prusty A."/>
            <person name="Tripathy S."/>
        </authorList>
    </citation>
    <scope>NUCLEOTIDE SEQUENCE</scope>
    <source>
        <strain evidence="9">VB521301</strain>
    </source>
</reference>
<dbReference type="GO" id="GO:0005886">
    <property type="term" value="C:plasma membrane"/>
    <property type="evidence" value="ECO:0007669"/>
    <property type="project" value="UniProtKB-SubCell"/>
</dbReference>
<dbReference type="EMBL" id="JHEG02000058">
    <property type="protein sequence ID" value="KIE09553.1"/>
    <property type="molecule type" value="Genomic_DNA"/>
</dbReference>
<feature type="transmembrane region" description="Helical" evidence="7">
    <location>
        <begin position="143"/>
        <end position="164"/>
    </location>
</feature>
<organism evidence="10">
    <name type="scientific">Tolypothrix bouteillei VB521301</name>
    <dbReference type="NCBI Taxonomy" id="1479485"/>
    <lineage>
        <taxon>Bacteria</taxon>
        <taxon>Bacillati</taxon>
        <taxon>Cyanobacteriota</taxon>
        <taxon>Cyanophyceae</taxon>
        <taxon>Nostocales</taxon>
        <taxon>Tolypothrichaceae</taxon>
        <taxon>Tolypothrix</taxon>
    </lineage>
</organism>
<keyword evidence="3" id="KW-0813">Transport</keyword>
<evidence type="ECO:0000256" key="1">
    <source>
        <dbReference type="ARBA" id="ARBA00004651"/>
    </source>
</evidence>
<gene>
    <name evidence="10" type="ORF">DA73_0232880</name>
    <name evidence="9" type="ORF">DA73_0400006035</name>
</gene>
<protein>
    <submittedName>
        <fullName evidence="10">MFS transporter</fullName>
    </submittedName>
</protein>
<feature type="transmembrane region" description="Helical" evidence="7">
    <location>
        <begin position="226"/>
        <end position="249"/>
    </location>
</feature>
<feature type="transmembrane region" description="Helical" evidence="7">
    <location>
        <begin position="352"/>
        <end position="369"/>
    </location>
</feature>
<feature type="transmembrane region" description="Helical" evidence="7">
    <location>
        <begin position="50"/>
        <end position="70"/>
    </location>
</feature>
<comment type="subcellular location">
    <subcellularLocation>
        <location evidence="1">Cell membrane</location>
        <topology evidence="1">Multi-pass membrane protein</topology>
    </subcellularLocation>
</comment>
<dbReference type="Proteomes" id="UP000029738">
    <property type="component" value="Unassembled WGS sequence"/>
</dbReference>
<keyword evidence="11" id="KW-1185">Reference proteome</keyword>
<dbReference type="PANTHER" id="PTHR23514:SF3">
    <property type="entry name" value="BYPASS OF STOP CODON PROTEIN 6"/>
    <property type="match status" value="1"/>
</dbReference>
<dbReference type="InterPro" id="IPR020846">
    <property type="entry name" value="MFS_dom"/>
</dbReference>
<dbReference type="Pfam" id="PF07690">
    <property type="entry name" value="MFS_1"/>
    <property type="match status" value="1"/>
</dbReference>
<evidence type="ECO:0000313" key="10">
    <source>
        <dbReference type="EMBL" id="KIE09553.1"/>
    </source>
</evidence>
<evidence type="ECO:0000256" key="3">
    <source>
        <dbReference type="ARBA" id="ARBA00022448"/>
    </source>
</evidence>
<evidence type="ECO:0000256" key="5">
    <source>
        <dbReference type="ARBA" id="ARBA00022989"/>
    </source>
</evidence>
<keyword evidence="5 7" id="KW-1133">Transmembrane helix</keyword>
<feature type="domain" description="Major facilitator superfamily (MFS) profile" evidence="8">
    <location>
        <begin position="13"/>
        <end position="394"/>
    </location>
</feature>
<evidence type="ECO:0000256" key="4">
    <source>
        <dbReference type="ARBA" id="ARBA00022692"/>
    </source>
</evidence>
<feature type="transmembrane region" description="Helical" evidence="7">
    <location>
        <begin position="170"/>
        <end position="187"/>
    </location>
</feature>
<evidence type="ECO:0000256" key="2">
    <source>
        <dbReference type="ARBA" id="ARBA00008335"/>
    </source>
</evidence>
<dbReference type="SUPFAM" id="SSF103473">
    <property type="entry name" value="MFS general substrate transporter"/>
    <property type="match status" value="1"/>
</dbReference>
<dbReference type="AlphaFoldDB" id="A0A0C1R141"/>
<dbReference type="PANTHER" id="PTHR23514">
    <property type="entry name" value="BYPASS OF STOP CODON PROTEIN 6"/>
    <property type="match status" value="1"/>
</dbReference>
<dbReference type="PROSITE" id="PS50850">
    <property type="entry name" value="MFS"/>
    <property type="match status" value="1"/>
</dbReference>
<feature type="transmembrane region" description="Helical" evidence="7">
    <location>
        <begin position="261"/>
        <end position="282"/>
    </location>
</feature>
<sequence length="394" mass="42993">MSFKDGNKTTRTVILLTVIFLAIEFLDELVDGVRGAAWPSIRNDLHLSYVQVGMLLTIPNTISSLIEPILGILGDIGQRRPLILGGGIAFAIALLLISFSHNFPLLLVAFVLFYPASGSFVSLSEATLMDIEPKRHEQNMARWTLAGSVGNVIGPLALSGAIALHQSWRSVFLALSVLTVLTLGMLWKFPIATQATLSPISEPRYSFTDGIHNAIETLKRPQVLRWLTLLEFSDLMLDVLGSFLALYFVDIVGSSNTRATFAVSVWLGVGLLGDFLLIPLLERVRGLDYLKFSAVIVLCLYPIFLVVPNINVKLIILGVLGFFNSGWYSILQGQLYTAMPGQSGTVMTLHNLFGLVGGLIPLVLGLIAQEYGLLWTMWLLLAAPVALFIGLLAL</sequence>
<comment type="caution">
    <text evidence="10">The sequence shown here is derived from an EMBL/GenBank/DDBJ whole genome shotgun (WGS) entry which is preliminary data.</text>
</comment>
<dbReference type="OrthoDB" id="504004at2"/>
<dbReference type="RefSeq" id="WP_038084966.1">
    <property type="nucleotide sequence ID" value="NZ_JHEG04000001.1"/>
</dbReference>
<dbReference type="InterPro" id="IPR051788">
    <property type="entry name" value="MFS_Transporter"/>
</dbReference>
<evidence type="ECO:0000313" key="9">
    <source>
        <dbReference type="EMBL" id="KAF3885069.1"/>
    </source>
</evidence>
<dbReference type="EMBL" id="JHEG04000001">
    <property type="protein sequence ID" value="KAF3885069.1"/>
    <property type="molecule type" value="Genomic_DNA"/>
</dbReference>
<comment type="similarity">
    <text evidence="2">Belongs to the major facilitator superfamily.</text>
</comment>
<evidence type="ECO:0000256" key="7">
    <source>
        <dbReference type="SAM" id="Phobius"/>
    </source>
</evidence>
<dbReference type="InterPro" id="IPR011701">
    <property type="entry name" value="MFS"/>
</dbReference>
<evidence type="ECO:0000256" key="6">
    <source>
        <dbReference type="ARBA" id="ARBA00023136"/>
    </source>
</evidence>
<feature type="transmembrane region" description="Helical" evidence="7">
    <location>
        <begin position="12"/>
        <end position="30"/>
    </location>
</feature>
<dbReference type="InterPro" id="IPR036259">
    <property type="entry name" value="MFS_trans_sf"/>
</dbReference>
<feature type="transmembrane region" description="Helical" evidence="7">
    <location>
        <begin position="289"/>
        <end position="308"/>
    </location>
</feature>
<dbReference type="GO" id="GO:0022857">
    <property type="term" value="F:transmembrane transporter activity"/>
    <property type="evidence" value="ECO:0007669"/>
    <property type="project" value="InterPro"/>
</dbReference>
<accession>A0A0C1R141</accession>
<reference evidence="10" key="1">
    <citation type="journal article" date="2015" name="Genome Announc.">
        <title>Draft Genome Sequence of Tolypothrix boutellei Strain VB521301.</title>
        <authorList>
            <person name="Chandrababunaidu M.M."/>
            <person name="Singh D."/>
            <person name="Sen D."/>
            <person name="Bhan S."/>
            <person name="Das S."/>
            <person name="Gupta A."/>
            <person name="Adhikary S.P."/>
            <person name="Tripathy S."/>
        </authorList>
    </citation>
    <scope>NUCLEOTIDE SEQUENCE</scope>
    <source>
        <strain evidence="10">VB521301</strain>
    </source>
</reference>
<keyword evidence="4 7" id="KW-0812">Transmembrane</keyword>
<dbReference type="STRING" id="1479485.DA73_0232880"/>
<proteinExistence type="inferred from homology"/>
<evidence type="ECO:0000259" key="8">
    <source>
        <dbReference type="PROSITE" id="PS50850"/>
    </source>
</evidence>
<feature type="transmembrane region" description="Helical" evidence="7">
    <location>
        <begin position="82"/>
        <end position="99"/>
    </location>
</feature>
<feature type="transmembrane region" description="Helical" evidence="7">
    <location>
        <begin position="375"/>
        <end position="393"/>
    </location>
</feature>